<comment type="caution">
    <text evidence="9">The sequence shown here is derived from an EMBL/GenBank/DDBJ whole genome shotgun (WGS) entry which is preliminary data.</text>
</comment>
<dbReference type="RefSeq" id="WP_311690837.1">
    <property type="nucleotide sequence ID" value="NZ_JAVRHL010000002.1"/>
</dbReference>
<evidence type="ECO:0000256" key="6">
    <source>
        <dbReference type="ARBA" id="ARBA00023065"/>
    </source>
</evidence>
<keyword evidence="4 8" id="KW-0812">Transmembrane</keyword>
<reference evidence="9 10" key="1">
    <citation type="submission" date="2023-09" db="EMBL/GenBank/DDBJ databases">
        <authorList>
            <person name="Rey-Velasco X."/>
        </authorList>
    </citation>
    <scope>NUCLEOTIDE SEQUENCE [LARGE SCALE GENOMIC DNA]</scope>
    <source>
        <strain evidence="9 10">F158</strain>
    </source>
</reference>
<dbReference type="PANTHER" id="PTHR32024">
    <property type="entry name" value="TRK SYSTEM POTASSIUM UPTAKE PROTEIN TRKG-RELATED"/>
    <property type="match status" value="1"/>
</dbReference>
<dbReference type="EMBL" id="JAVRHL010000002">
    <property type="protein sequence ID" value="MDT0682879.1"/>
    <property type="molecule type" value="Genomic_DNA"/>
</dbReference>
<gene>
    <name evidence="9" type="ORF">RM543_09290</name>
</gene>
<evidence type="ECO:0000256" key="1">
    <source>
        <dbReference type="ARBA" id="ARBA00004651"/>
    </source>
</evidence>
<keyword evidence="6" id="KW-0406">Ion transport</keyword>
<feature type="transmembrane region" description="Helical" evidence="8">
    <location>
        <begin position="188"/>
        <end position="206"/>
    </location>
</feature>
<keyword evidence="5 8" id="KW-1133">Transmembrane helix</keyword>
<dbReference type="Proteomes" id="UP001265259">
    <property type="component" value="Unassembled WGS sequence"/>
</dbReference>
<feature type="transmembrane region" description="Helical" evidence="8">
    <location>
        <begin position="350"/>
        <end position="377"/>
    </location>
</feature>
<evidence type="ECO:0000256" key="7">
    <source>
        <dbReference type="ARBA" id="ARBA00023136"/>
    </source>
</evidence>
<feature type="transmembrane region" description="Helical" evidence="8">
    <location>
        <begin position="473"/>
        <end position="493"/>
    </location>
</feature>
<feature type="transmembrane region" description="Helical" evidence="8">
    <location>
        <begin position="408"/>
        <end position="431"/>
    </location>
</feature>
<feature type="transmembrane region" description="Helical" evidence="8">
    <location>
        <begin position="308"/>
        <end position="330"/>
    </location>
</feature>
<proteinExistence type="predicted"/>
<keyword evidence="3" id="KW-1003">Cell membrane</keyword>
<feature type="transmembrane region" description="Helical" evidence="8">
    <location>
        <begin position="239"/>
        <end position="258"/>
    </location>
</feature>
<evidence type="ECO:0000313" key="9">
    <source>
        <dbReference type="EMBL" id="MDT0682879.1"/>
    </source>
</evidence>
<protein>
    <submittedName>
        <fullName evidence="9">Potassium transporter TrkG</fullName>
    </submittedName>
</protein>
<organism evidence="9 10">
    <name type="scientific">Tropicimonas omnivorans</name>
    <dbReference type="NCBI Taxonomy" id="3075590"/>
    <lineage>
        <taxon>Bacteria</taxon>
        <taxon>Pseudomonadati</taxon>
        <taxon>Pseudomonadota</taxon>
        <taxon>Alphaproteobacteria</taxon>
        <taxon>Rhodobacterales</taxon>
        <taxon>Roseobacteraceae</taxon>
        <taxon>Tropicimonas</taxon>
    </lineage>
</organism>
<keyword evidence="10" id="KW-1185">Reference proteome</keyword>
<dbReference type="InterPro" id="IPR003445">
    <property type="entry name" value="Cat_transpt"/>
</dbReference>
<keyword evidence="7 8" id="KW-0472">Membrane</keyword>
<feature type="transmembrane region" description="Helical" evidence="8">
    <location>
        <begin position="131"/>
        <end position="152"/>
    </location>
</feature>
<evidence type="ECO:0000256" key="5">
    <source>
        <dbReference type="ARBA" id="ARBA00022989"/>
    </source>
</evidence>
<accession>A0ABU3DGR0</accession>
<dbReference type="Pfam" id="PF02386">
    <property type="entry name" value="TrkH"/>
    <property type="match status" value="1"/>
</dbReference>
<feature type="transmembrane region" description="Helical" evidence="8">
    <location>
        <begin position="70"/>
        <end position="88"/>
    </location>
</feature>
<feature type="transmembrane region" description="Helical" evidence="8">
    <location>
        <begin position="37"/>
        <end position="58"/>
    </location>
</feature>
<evidence type="ECO:0000313" key="10">
    <source>
        <dbReference type="Proteomes" id="UP001265259"/>
    </source>
</evidence>
<evidence type="ECO:0000256" key="3">
    <source>
        <dbReference type="ARBA" id="ARBA00022475"/>
    </source>
</evidence>
<keyword evidence="2" id="KW-0813">Transport</keyword>
<name>A0ABU3DGR0_9RHOB</name>
<evidence type="ECO:0000256" key="4">
    <source>
        <dbReference type="ARBA" id="ARBA00022692"/>
    </source>
</evidence>
<dbReference type="PANTHER" id="PTHR32024:SF3">
    <property type="entry name" value="TRK SYSTEM POTASSIUM UPTAKE PROTEIN"/>
    <property type="match status" value="1"/>
</dbReference>
<comment type="subcellular location">
    <subcellularLocation>
        <location evidence="1">Cell membrane</location>
        <topology evidence="1">Multi-pass membrane protein</topology>
    </subcellularLocation>
</comment>
<evidence type="ECO:0000256" key="2">
    <source>
        <dbReference type="ARBA" id="ARBA00022448"/>
    </source>
</evidence>
<sequence length="500" mass="52990">MRVPRLPLIVVLSGIASLAMFLPVFHAAAVEDAQSARAFLLGGAFGLIGTTLLGLATSAAPVRNVSRSHLLTLVAAYTILPIYLALPVQAAAGVSLPDAWFEMVSSLTTTGATLWRPLALPDTVHLWRATVGWLGGFLIWVAAFGLLAPMNLGGFEVTSTLRAGAGARADRISAEEADRRLYRVAETLAPIYAGLTGVLWLALAIAGERPLTAICHAMSTLATSGISPTGGTAASVSGIPGEMIIFVFLVFGVSRATFWTEGRLPTWERLSNDPELRMATACVTLVPVLLFLRHWIGAYEGRLEADLGSAIGALWGSIFSLLSFLTTTGFVSAEWDTARWWSGLQSPGLILLAAALVGGGVATTAGGVKLLRVFALYKHGVREMERLVHPHSIGGAGREARRIRRQGAFIAWIFFMLFAISLAVCSGLLAATGMSFDEAMVLSVAALSSTGPLVGVIQQPEYSFALLTDWGKAIAAVAMVVGRMETLAIIALFNPEFWRG</sequence>
<evidence type="ECO:0000256" key="8">
    <source>
        <dbReference type="SAM" id="Phobius"/>
    </source>
</evidence>